<feature type="non-terminal residue" evidence="1">
    <location>
        <position position="1"/>
    </location>
</feature>
<keyword evidence="2" id="KW-1185">Reference proteome</keyword>
<evidence type="ECO:0000313" key="1">
    <source>
        <dbReference type="EMBL" id="CAG8808179.1"/>
    </source>
</evidence>
<gene>
    <name evidence="1" type="ORF">GMARGA_LOCUS24657</name>
</gene>
<organism evidence="1 2">
    <name type="scientific">Gigaspora margarita</name>
    <dbReference type="NCBI Taxonomy" id="4874"/>
    <lineage>
        <taxon>Eukaryota</taxon>
        <taxon>Fungi</taxon>
        <taxon>Fungi incertae sedis</taxon>
        <taxon>Mucoromycota</taxon>
        <taxon>Glomeromycotina</taxon>
        <taxon>Glomeromycetes</taxon>
        <taxon>Diversisporales</taxon>
        <taxon>Gigasporaceae</taxon>
        <taxon>Gigaspora</taxon>
    </lineage>
</organism>
<sequence length="215" mass="24659">SYVETLKEIILDENFTVVKFYKRINFSFIQKRMLIQGTRDHFLGKKLLVNFKELINTTMVNSYWNGQSHWHWYNSGFELYNGESSSSDPDIIPRSLTNVFIELKNPDSGDRNSNKGDILKSTNNDDGIISEYDLAQESLSGVPLKGNKWLWNGIDICNSFRNSKNAKTPLNIGVVNFHTNLCIEFLPSSMITNIQEQIENDDINTITFDDGKKFG</sequence>
<evidence type="ECO:0000313" key="2">
    <source>
        <dbReference type="Proteomes" id="UP000789901"/>
    </source>
</evidence>
<comment type="caution">
    <text evidence="1">The sequence shown here is derived from an EMBL/GenBank/DDBJ whole genome shotgun (WGS) entry which is preliminary data.</text>
</comment>
<dbReference type="Proteomes" id="UP000789901">
    <property type="component" value="Unassembled WGS sequence"/>
</dbReference>
<dbReference type="EMBL" id="CAJVQB010026273">
    <property type="protein sequence ID" value="CAG8808179.1"/>
    <property type="molecule type" value="Genomic_DNA"/>
</dbReference>
<protein>
    <submittedName>
        <fullName evidence="1">6364_t:CDS:1</fullName>
    </submittedName>
</protein>
<reference evidence="1 2" key="1">
    <citation type="submission" date="2021-06" db="EMBL/GenBank/DDBJ databases">
        <authorList>
            <person name="Kallberg Y."/>
            <person name="Tangrot J."/>
            <person name="Rosling A."/>
        </authorList>
    </citation>
    <scope>NUCLEOTIDE SEQUENCE [LARGE SCALE GENOMIC DNA]</scope>
    <source>
        <strain evidence="1 2">120-4 pot B 10/14</strain>
    </source>
</reference>
<name>A0ABN7VZS0_GIGMA</name>
<proteinExistence type="predicted"/>
<accession>A0ABN7VZS0</accession>